<geneLocation type="plasmid" evidence="2 3">
    <name>pDEIPE02</name>
</geneLocation>
<dbReference type="AlphaFoldDB" id="L0A9Q9"/>
<organism evidence="2 3">
    <name type="scientific">Deinococcus peraridilitoris (strain DSM 19664 / LMG 22246 / CIP 109416 / KR-200)</name>
    <dbReference type="NCBI Taxonomy" id="937777"/>
    <lineage>
        <taxon>Bacteria</taxon>
        <taxon>Thermotogati</taxon>
        <taxon>Deinococcota</taxon>
        <taxon>Deinococci</taxon>
        <taxon>Deinococcales</taxon>
        <taxon>Deinococcaceae</taxon>
        <taxon>Deinococcus</taxon>
    </lineage>
</organism>
<gene>
    <name evidence="2" type="ordered locus">Deipe_4470</name>
</gene>
<dbReference type="KEGG" id="dpd:Deipe_4470"/>
<dbReference type="EMBL" id="CP003384">
    <property type="protein sequence ID" value="AFZ69795.1"/>
    <property type="molecule type" value="Genomic_DNA"/>
</dbReference>
<name>L0A9Q9_DEIPD</name>
<keyword evidence="3" id="KW-1185">Reference proteome</keyword>
<accession>L0A9Q9</accession>
<proteinExistence type="predicted"/>
<evidence type="ECO:0000256" key="1">
    <source>
        <dbReference type="SAM" id="MobiDB-lite"/>
    </source>
</evidence>
<dbReference type="HOGENOM" id="CLU_3364568_0_0_0"/>
<feature type="compositionally biased region" description="Basic and acidic residues" evidence="1">
    <location>
        <begin position="12"/>
        <end position="22"/>
    </location>
</feature>
<sequence>MTWRPQRLTRQQMKERRLEGMRLLESGNHTQDAIA</sequence>
<dbReference type="Proteomes" id="UP000010467">
    <property type="component" value="Plasmid pDEIPE02"/>
</dbReference>
<evidence type="ECO:0000313" key="3">
    <source>
        <dbReference type="Proteomes" id="UP000010467"/>
    </source>
</evidence>
<protein>
    <submittedName>
        <fullName evidence="2">Uncharacterized protein</fullName>
    </submittedName>
</protein>
<evidence type="ECO:0000313" key="2">
    <source>
        <dbReference type="EMBL" id="AFZ69795.1"/>
    </source>
</evidence>
<feature type="region of interest" description="Disordered" evidence="1">
    <location>
        <begin position="1"/>
        <end position="35"/>
    </location>
</feature>
<keyword evidence="2" id="KW-0614">Plasmid</keyword>
<reference evidence="3" key="1">
    <citation type="submission" date="2012-03" db="EMBL/GenBank/DDBJ databases">
        <title>Complete sequence of plasmid 2 of Deinococcus peraridilitoris DSM 19664.</title>
        <authorList>
            <person name="Lucas S."/>
            <person name="Copeland A."/>
            <person name="Lapidus A."/>
            <person name="Glavina del Rio T."/>
            <person name="Dalin E."/>
            <person name="Tice H."/>
            <person name="Bruce D."/>
            <person name="Goodwin L."/>
            <person name="Pitluck S."/>
            <person name="Peters L."/>
            <person name="Mikhailova N."/>
            <person name="Lu M."/>
            <person name="Kyrpides N."/>
            <person name="Mavromatis K."/>
            <person name="Ivanova N."/>
            <person name="Brettin T."/>
            <person name="Detter J.C."/>
            <person name="Han C."/>
            <person name="Larimer F."/>
            <person name="Land M."/>
            <person name="Hauser L."/>
            <person name="Markowitz V."/>
            <person name="Cheng J.-F."/>
            <person name="Hugenholtz P."/>
            <person name="Woyke T."/>
            <person name="Wu D."/>
            <person name="Pukall R."/>
            <person name="Steenblock K."/>
            <person name="Brambilla E."/>
            <person name="Klenk H.-P."/>
            <person name="Eisen J.A."/>
        </authorList>
    </citation>
    <scope>NUCLEOTIDE SEQUENCE [LARGE SCALE GENOMIC DNA]</scope>
    <source>
        <strain evidence="3">DSM 19664 / LMG 22246 / CIP 109416 / KR-200</strain>
        <plasmid evidence="3">Plasmid pDEIPE02</plasmid>
    </source>
</reference>